<feature type="compositionally biased region" description="Basic and acidic residues" evidence="1">
    <location>
        <begin position="183"/>
        <end position="196"/>
    </location>
</feature>
<dbReference type="EMBL" id="JARJCW010000073">
    <property type="protein sequence ID" value="KAJ7198291.1"/>
    <property type="molecule type" value="Genomic_DNA"/>
</dbReference>
<evidence type="ECO:0000256" key="1">
    <source>
        <dbReference type="SAM" id="MobiDB-lite"/>
    </source>
</evidence>
<evidence type="ECO:0000313" key="2">
    <source>
        <dbReference type="EMBL" id="KAJ7198291.1"/>
    </source>
</evidence>
<dbReference type="AlphaFoldDB" id="A0AAD6V2R4"/>
<reference evidence="2" key="1">
    <citation type="submission" date="2023-03" db="EMBL/GenBank/DDBJ databases">
        <title>Massive genome expansion in bonnet fungi (Mycena s.s.) driven by repeated elements and novel gene families across ecological guilds.</title>
        <authorList>
            <consortium name="Lawrence Berkeley National Laboratory"/>
            <person name="Harder C.B."/>
            <person name="Miyauchi S."/>
            <person name="Viragh M."/>
            <person name="Kuo A."/>
            <person name="Thoen E."/>
            <person name="Andreopoulos B."/>
            <person name="Lu D."/>
            <person name="Skrede I."/>
            <person name="Drula E."/>
            <person name="Henrissat B."/>
            <person name="Morin E."/>
            <person name="Kohler A."/>
            <person name="Barry K."/>
            <person name="LaButti K."/>
            <person name="Morin E."/>
            <person name="Salamov A."/>
            <person name="Lipzen A."/>
            <person name="Mereny Z."/>
            <person name="Hegedus B."/>
            <person name="Baldrian P."/>
            <person name="Stursova M."/>
            <person name="Weitz H."/>
            <person name="Taylor A."/>
            <person name="Grigoriev I.V."/>
            <person name="Nagy L.G."/>
            <person name="Martin F."/>
            <person name="Kauserud H."/>
        </authorList>
    </citation>
    <scope>NUCLEOTIDE SEQUENCE</scope>
    <source>
        <strain evidence="2">9144</strain>
    </source>
</reference>
<evidence type="ECO:0000313" key="3">
    <source>
        <dbReference type="Proteomes" id="UP001219525"/>
    </source>
</evidence>
<protein>
    <submittedName>
        <fullName evidence="2">Uncharacterized protein</fullName>
    </submittedName>
</protein>
<name>A0AAD6V2R4_9AGAR</name>
<comment type="caution">
    <text evidence="2">The sequence shown here is derived from an EMBL/GenBank/DDBJ whole genome shotgun (WGS) entry which is preliminary data.</text>
</comment>
<dbReference type="Proteomes" id="UP001219525">
    <property type="component" value="Unassembled WGS sequence"/>
</dbReference>
<feature type="region of interest" description="Disordered" evidence="1">
    <location>
        <begin position="119"/>
        <end position="207"/>
    </location>
</feature>
<feature type="region of interest" description="Disordered" evidence="1">
    <location>
        <begin position="1"/>
        <end position="37"/>
    </location>
</feature>
<accession>A0AAD6V2R4</accession>
<sequence length="359" mass="38233">MSPAGGTAGRTLNFGVTHTGTTRCPPAAHTSPSTPRSVHAAHAHVEESPLAAPKKHLRRHAHWARKTSCRLSPLDVRRGTRALPLAATYHLRLPPYLADVIPGPSIPDTSQLARGVVHGHGAPTPRVTPTLRRCPRERIRQGRRGQLKARNGTQREGRQHRRDGASATNASRSLRRGGVPVRHRTEEAQVRVRADASSESVRPARVRRMQQTARGRVGDAAQGEQALKVGQGRAAHRSLSSAYSHGSRAFHTTCTYNEFDGDGPPPVPALPSPSRSGAYGRVGVVVRAMGTASHRFIMATGRHGAVASVSRASMAGTCAVCEPDGRMHISYPSPAAAALSANGFAYGDANDQHLRSAAP</sequence>
<gene>
    <name evidence="2" type="ORF">GGX14DRAFT_666446</name>
</gene>
<proteinExistence type="predicted"/>
<organism evidence="2 3">
    <name type="scientific">Mycena pura</name>
    <dbReference type="NCBI Taxonomy" id="153505"/>
    <lineage>
        <taxon>Eukaryota</taxon>
        <taxon>Fungi</taxon>
        <taxon>Dikarya</taxon>
        <taxon>Basidiomycota</taxon>
        <taxon>Agaricomycotina</taxon>
        <taxon>Agaricomycetes</taxon>
        <taxon>Agaricomycetidae</taxon>
        <taxon>Agaricales</taxon>
        <taxon>Marasmiineae</taxon>
        <taxon>Mycenaceae</taxon>
        <taxon>Mycena</taxon>
    </lineage>
</organism>
<keyword evidence="3" id="KW-1185">Reference proteome</keyword>